<evidence type="ECO:0000259" key="1">
    <source>
        <dbReference type="PROSITE" id="PS50181"/>
    </source>
</evidence>
<evidence type="ECO:0000313" key="2">
    <source>
        <dbReference type="EMBL" id="KAK4363497.1"/>
    </source>
</evidence>
<dbReference type="InterPro" id="IPR036047">
    <property type="entry name" value="F-box-like_dom_sf"/>
</dbReference>
<sequence length="404" mass="47370">MALQCFTWITQLLCPLVHNIRHTDEGPEGILKRFPDCLIIEILSRLPADCLLRCQRDCRVWKELISSQYFSTLHLKRARPELIIQCDRCFTSHEQNLFIFDESLNKEKMFRKVLIKRELMINKVNKHSPLLRYSCEGVLLFMDLCPRPSHFIINPITQEEVTVRHKFNPGYLCAFYYCSSTREFKLLYARIEGSRCQYSIYTVRTQTWREIHSPTSNSLPNISPAIVNGAVHLLVGKDLGKPDTPPCANGIVVLKMDKEEISTMPHPGSICSSWITHETMSLLVKDESLCLCQLFIFEDAMDIWILEDYETWVWTKRCKVNLVFNNEVICRSMPFGNLSYWQVVFMSWQIQPLHFQDGELVFYWYYRGLFMYNMDHNTLRNIKGPPGSTRYICMPYKKSLLTIA</sequence>
<keyword evidence="3" id="KW-1185">Reference proteome</keyword>
<comment type="caution">
    <text evidence="2">The sequence shown here is derived from an EMBL/GenBank/DDBJ whole genome shotgun (WGS) entry which is preliminary data.</text>
</comment>
<dbReference type="PANTHER" id="PTHR31672:SF13">
    <property type="entry name" value="F-BOX PROTEIN CPR30-LIKE"/>
    <property type="match status" value="1"/>
</dbReference>
<dbReference type="SUPFAM" id="SSF81383">
    <property type="entry name" value="F-box domain"/>
    <property type="match status" value="1"/>
</dbReference>
<dbReference type="Pfam" id="PF00646">
    <property type="entry name" value="F-box"/>
    <property type="match status" value="1"/>
</dbReference>
<dbReference type="Gene3D" id="1.20.1280.50">
    <property type="match status" value="1"/>
</dbReference>
<dbReference type="PROSITE" id="PS50181">
    <property type="entry name" value="FBOX"/>
    <property type="match status" value="1"/>
</dbReference>
<dbReference type="InterPro" id="IPR017451">
    <property type="entry name" value="F-box-assoc_interact_dom"/>
</dbReference>
<proteinExistence type="predicted"/>
<accession>A0AAE1S651</accession>
<dbReference type="Proteomes" id="UP001291623">
    <property type="component" value="Unassembled WGS sequence"/>
</dbReference>
<protein>
    <recommendedName>
        <fullName evidence="1">F-box domain-containing protein</fullName>
    </recommendedName>
</protein>
<dbReference type="EMBL" id="JAVYJV010000009">
    <property type="protein sequence ID" value="KAK4363497.1"/>
    <property type="molecule type" value="Genomic_DNA"/>
</dbReference>
<gene>
    <name evidence="2" type="ORF">RND71_018738</name>
</gene>
<dbReference type="InterPro" id="IPR001810">
    <property type="entry name" value="F-box_dom"/>
</dbReference>
<dbReference type="InterPro" id="IPR050796">
    <property type="entry name" value="SCF_F-box_component"/>
</dbReference>
<dbReference type="Pfam" id="PF07734">
    <property type="entry name" value="FBA_1"/>
    <property type="match status" value="1"/>
</dbReference>
<evidence type="ECO:0000313" key="3">
    <source>
        <dbReference type="Proteomes" id="UP001291623"/>
    </source>
</evidence>
<reference evidence="2" key="1">
    <citation type="submission" date="2023-12" db="EMBL/GenBank/DDBJ databases">
        <title>Genome assembly of Anisodus tanguticus.</title>
        <authorList>
            <person name="Wang Y.-J."/>
        </authorList>
    </citation>
    <scope>NUCLEOTIDE SEQUENCE</scope>
    <source>
        <strain evidence="2">KB-2021</strain>
        <tissue evidence="2">Leaf</tissue>
    </source>
</reference>
<dbReference type="PANTHER" id="PTHR31672">
    <property type="entry name" value="BNACNNG10540D PROTEIN"/>
    <property type="match status" value="1"/>
</dbReference>
<name>A0AAE1S651_9SOLA</name>
<dbReference type="AlphaFoldDB" id="A0AAE1S651"/>
<dbReference type="InterPro" id="IPR006527">
    <property type="entry name" value="F-box-assoc_dom_typ1"/>
</dbReference>
<organism evidence="2 3">
    <name type="scientific">Anisodus tanguticus</name>
    <dbReference type="NCBI Taxonomy" id="243964"/>
    <lineage>
        <taxon>Eukaryota</taxon>
        <taxon>Viridiplantae</taxon>
        <taxon>Streptophyta</taxon>
        <taxon>Embryophyta</taxon>
        <taxon>Tracheophyta</taxon>
        <taxon>Spermatophyta</taxon>
        <taxon>Magnoliopsida</taxon>
        <taxon>eudicotyledons</taxon>
        <taxon>Gunneridae</taxon>
        <taxon>Pentapetalae</taxon>
        <taxon>asterids</taxon>
        <taxon>lamiids</taxon>
        <taxon>Solanales</taxon>
        <taxon>Solanaceae</taxon>
        <taxon>Solanoideae</taxon>
        <taxon>Hyoscyameae</taxon>
        <taxon>Anisodus</taxon>
    </lineage>
</organism>
<dbReference type="NCBIfam" id="TIGR01640">
    <property type="entry name" value="F_box_assoc_1"/>
    <property type="match status" value="1"/>
</dbReference>
<feature type="domain" description="F-box" evidence="1">
    <location>
        <begin position="28"/>
        <end position="73"/>
    </location>
</feature>